<gene>
    <name evidence="1" type="ORF">O6H91_06G075800</name>
</gene>
<protein>
    <submittedName>
        <fullName evidence="1">Uncharacterized protein</fullName>
    </submittedName>
</protein>
<dbReference type="Proteomes" id="UP001162992">
    <property type="component" value="Chromosome 6"/>
</dbReference>
<accession>A0ACC2DF72</accession>
<evidence type="ECO:0000313" key="2">
    <source>
        <dbReference type="Proteomes" id="UP001162992"/>
    </source>
</evidence>
<name>A0ACC2DF72_DIPCM</name>
<dbReference type="EMBL" id="CM055097">
    <property type="protein sequence ID" value="KAJ7552903.1"/>
    <property type="molecule type" value="Genomic_DNA"/>
</dbReference>
<proteinExistence type="predicted"/>
<organism evidence="1 2">
    <name type="scientific">Diphasiastrum complanatum</name>
    <name type="common">Issler's clubmoss</name>
    <name type="synonym">Lycopodium complanatum</name>
    <dbReference type="NCBI Taxonomy" id="34168"/>
    <lineage>
        <taxon>Eukaryota</taxon>
        <taxon>Viridiplantae</taxon>
        <taxon>Streptophyta</taxon>
        <taxon>Embryophyta</taxon>
        <taxon>Tracheophyta</taxon>
        <taxon>Lycopodiopsida</taxon>
        <taxon>Lycopodiales</taxon>
        <taxon>Lycopodiaceae</taxon>
        <taxon>Lycopodioideae</taxon>
        <taxon>Diphasiastrum</taxon>
    </lineage>
</organism>
<sequence length="764" mass="85879">MKHKRTILCFIVFSKTTNRQTSAGRLSALGLKDKALLNRFLLSKFFSTSAISSIKDRSDIMHMGNVSKQSNLREMVDSLDRSAMHVAVQTYASLLLQCSKMGALFEGKRVHAHISRCGRHSNQYLSNLLINMYGKCGALTEAQKVLDTMPEKNVYSWTTMITSYAQFGKGEEALEVFDLMRQEGVKPDKITFVSLLKACSDPRFLREGKLIHSHLVESGLSSDTYIGTALFNMYGKWGDLEQARKVFDTLPERSVVSWNAMMAAYAQHGHAREALQLYEKMKKSCVEPDTYTFTIVMNACADLSALRKGKLIHAFIVESGLESDIVLENAILSMYGKCGSLIDARRMFDQLHLRDVISWNIMIAAYGQHGEEKLALQLYEKMRWEGVPAITVTFLSILDVCATLGSLSEGVLIHEIMIDSGLASDISVGNALINMYGKCGNLEKAQVMFETSSLRDQISWGAILALHAQHGHGKFALHVLGQMQWEGLRPDKVAYVSIFSACSHAGLLENGCHYFDSVSTQHGVEPDWEHYSCIIDLLGRAGRLDEAEDHINRLPCRSSGFLWLTLLGACKLHGDVERGKRIAKLLLQLDPQSTAPYLLLSNIYAAGGRWEEKARVRKDMEDRCINKLAGCSSIDIDGQVYEFIARDKLHPQIEEIHRELDRLSNQMKKLGYVPQTNLVQHDVDEEDDRECLLFAHSERLAVAFGLLRTPPATKLTVIKNLRVCDDCHAAFKFIAKISKRKIVVRDLNRFHHFYGGLCSCGDYW</sequence>
<reference evidence="2" key="1">
    <citation type="journal article" date="2024" name="Proc. Natl. Acad. Sci. U.S.A.">
        <title>Extraordinary preservation of gene collinearity over three hundred million years revealed in homosporous lycophytes.</title>
        <authorList>
            <person name="Li C."/>
            <person name="Wickell D."/>
            <person name="Kuo L.Y."/>
            <person name="Chen X."/>
            <person name="Nie B."/>
            <person name="Liao X."/>
            <person name="Peng D."/>
            <person name="Ji J."/>
            <person name="Jenkins J."/>
            <person name="Williams M."/>
            <person name="Shu S."/>
            <person name="Plott C."/>
            <person name="Barry K."/>
            <person name="Rajasekar S."/>
            <person name="Grimwood J."/>
            <person name="Han X."/>
            <person name="Sun S."/>
            <person name="Hou Z."/>
            <person name="He W."/>
            <person name="Dai G."/>
            <person name="Sun C."/>
            <person name="Schmutz J."/>
            <person name="Leebens-Mack J.H."/>
            <person name="Li F.W."/>
            <person name="Wang L."/>
        </authorList>
    </citation>
    <scope>NUCLEOTIDE SEQUENCE [LARGE SCALE GENOMIC DNA]</scope>
    <source>
        <strain evidence="2">cv. PW_Plant_1</strain>
    </source>
</reference>
<evidence type="ECO:0000313" key="1">
    <source>
        <dbReference type="EMBL" id="KAJ7552903.1"/>
    </source>
</evidence>
<comment type="caution">
    <text evidence="1">The sequence shown here is derived from an EMBL/GenBank/DDBJ whole genome shotgun (WGS) entry which is preliminary data.</text>
</comment>
<keyword evidence="2" id="KW-1185">Reference proteome</keyword>